<keyword evidence="1" id="KW-0812">Transmembrane</keyword>
<proteinExistence type="predicted"/>
<dbReference type="AlphaFoldDB" id="A0A078AH97"/>
<evidence type="ECO:0000256" key="2">
    <source>
        <dbReference type="SAM" id="SignalP"/>
    </source>
</evidence>
<evidence type="ECO:0008006" key="5">
    <source>
        <dbReference type="Google" id="ProtNLM"/>
    </source>
</evidence>
<keyword evidence="1" id="KW-1133">Transmembrane helix</keyword>
<feature type="transmembrane region" description="Helical" evidence="1">
    <location>
        <begin position="112"/>
        <end position="138"/>
    </location>
</feature>
<reference evidence="3 4" key="1">
    <citation type="submission" date="2014-06" db="EMBL/GenBank/DDBJ databases">
        <authorList>
            <person name="Swart Estienne"/>
        </authorList>
    </citation>
    <scope>NUCLEOTIDE SEQUENCE [LARGE SCALE GENOMIC DNA]</scope>
    <source>
        <strain evidence="3 4">130c</strain>
    </source>
</reference>
<protein>
    <recommendedName>
        <fullName evidence="5">Transmembrane protein</fullName>
    </recommendedName>
</protein>
<accession>A0A078AH97</accession>
<keyword evidence="2" id="KW-0732">Signal</keyword>
<sequence length="341" mass="40308">MIFLLLILNIHNNFASRVLSTKGKNSNLQTRSETLFHNEFSYNKELKSLDQIFNGISTSIILQRGLALKINTLDQDNSTQEEDYPDEDEYDYEYDQFYRDHYMNKDEPEDLYVMRVVVISTSMTVLFFFLISFFFQWIDQCITYQFRGNYRILKCKFTCKRIRCKRRIPKFQKNNSEYINAFERGVISAPIREIMAQVSQFNNNLYQLTPVVPYNNDIVPGIVTPINPYQIVQDPFVNFRSTSFQPQNYQHVYQGPILMGQNGQLPNQIQDQNHQTVIINEIPTQNQQISPQTQNQPQPLPELNIMPAYQFDQVNTLNGREELEEISLIEQKNNWEYNQLQ</sequence>
<keyword evidence="4" id="KW-1185">Reference proteome</keyword>
<feature type="chain" id="PRO_5012836482" description="Transmembrane protein" evidence="2">
    <location>
        <begin position="16"/>
        <end position="341"/>
    </location>
</feature>
<organism evidence="3 4">
    <name type="scientific">Stylonychia lemnae</name>
    <name type="common">Ciliate</name>
    <dbReference type="NCBI Taxonomy" id="5949"/>
    <lineage>
        <taxon>Eukaryota</taxon>
        <taxon>Sar</taxon>
        <taxon>Alveolata</taxon>
        <taxon>Ciliophora</taxon>
        <taxon>Intramacronucleata</taxon>
        <taxon>Spirotrichea</taxon>
        <taxon>Stichotrichia</taxon>
        <taxon>Sporadotrichida</taxon>
        <taxon>Oxytrichidae</taxon>
        <taxon>Stylonychinae</taxon>
        <taxon>Stylonychia</taxon>
    </lineage>
</organism>
<name>A0A078AH97_STYLE</name>
<evidence type="ECO:0000313" key="3">
    <source>
        <dbReference type="EMBL" id="CDW81624.1"/>
    </source>
</evidence>
<keyword evidence="1" id="KW-0472">Membrane</keyword>
<evidence type="ECO:0000313" key="4">
    <source>
        <dbReference type="Proteomes" id="UP000039865"/>
    </source>
</evidence>
<feature type="signal peptide" evidence="2">
    <location>
        <begin position="1"/>
        <end position="15"/>
    </location>
</feature>
<dbReference type="Proteomes" id="UP000039865">
    <property type="component" value="Unassembled WGS sequence"/>
</dbReference>
<evidence type="ECO:0000256" key="1">
    <source>
        <dbReference type="SAM" id="Phobius"/>
    </source>
</evidence>
<gene>
    <name evidence="3" type="primary">Contig6606.g7064</name>
    <name evidence="3" type="ORF">STYLEM_10647</name>
</gene>
<dbReference type="EMBL" id="CCKQ01010126">
    <property type="protein sequence ID" value="CDW81624.1"/>
    <property type="molecule type" value="Genomic_DNA"/>
</dbReference>
<dbReference type="InParanoid" id="A0A078AH97"/>